<evidence type="ECO:0000256" key="1">
    <source>
        <dbReference type="SAM" id="MobiDB-lite"/>
    </source>
</evidence>
<feature type="region of interest" description="Disordered" evidence="1">
    <location>
        <begin position="904"/>
        <end position="942"/>
    </location>
</feature>
<protein>
    <recommendedName>
        <fullName evidence="3">MHYT domain-containing protein</fullName>
    </recommendedName>
</protein>
<evidence type="ECO:0000256" key="2">
    <source>
        <dbReference type="SAM" id="Phobius"/>
    </source>
</evidence>
<keyword evidence="5" id="KW-1185">Reference proteome</keyword>
<dbReference type="EMBL" id="CALTRL010006065">
    <property type="protein sequence ID" value="CAH7689363.1"/>
    <property type="molecule type" value="Genomic_DNA"/>
</dbReference>
<comment type="caution">
    <text evidence="4">The sequence shown here is derived from an EMBL/GenBank/DDBJ whole genome shotgun (WGS) entry which is preliminary data.</text>
</comment>
<evidence type="ECO:0000313" key="4">
    <source>
        <dbReference type="EMBL" id="CAH7689363.1"/>
    </source>
</evidence>
<feature type="transmembrane region" description="Helical" evidence="2">
    <location>
        <begin position="60"/>
        <end position="82"/>
    </location>
</feature>
<feature type="transmembrane region" description="Helical" evidence="2">
    <location>
        <begin position="102"/>
        <end position="122"/>
    </location>
</feature>
<dbReference type="Proteomes" id="UP001153365">
    <property type="component" value="Unassembled WGS sequence"/>
</dbReference>
<dbReference type="PROSITE" id="PS50924">
    <property type="entry name" value="MHYT"/>
    <property type="match status" value="1"/>
</dbReference>
<accession>A0AAV0BPR6</accession>
<dbReference type="AlphaFoldDB" id="A0AAV0BPR6"/>
<feature type="transmembrane region" description="Helical" evidence="2">
    <location>
        <begin position="202"/>
        <end position="226"/>
    </location>
</feature>
<dbReference type="Pfam" id="PF03707">
    <property type="entry name" value="MHYT"/>
    <property type="match status" value="1"/>
</dbReference>
<feature type="region of interest" description="Disordered" evidence="1">
    <location>
        <begin position="464"/>
        <end position="483"/>
    </location>
</feature>
<keyword evidence="2" id="KW-0472">Membrane</keyword>
<feature type="compositionally biased region" description="Polar residues" evidence="1">
    <location>
        <begin position="928"/>
        <end position="939"/>
    </location>
</feature>
<evidence type="ECO:0000259" key="3">
    <source>
        <dbReference type="PROSITE" id="PS50924"/>
    </source>
</evidence>
<proteinExistence type="predicted"/>
<feature type="transmembrane region" description="Helical" evidence="2">
    <location>
        <begin position="27"/>
        <end position="48"/>
    </location>
</feature>
<dbReference type="PANTHER" id="PTHR35152">
    <property type="entry name" value="DOMAIN SIGNALLING PROTEIN, PUTATIVE (AFU_ORTHOLOGUE AFUA_5G11310)-RELATED"/>
    <property type="match status" value="1"/>
</dbReference>
<feature type="region of interest" description="Disordered" evidence="1">
    <location>
        <begin position="399"/>
        <end position="419"/>
    </location>
</feature>
<feature type="domain" description="MHYT" evidence="3">
    <location>
        <begin position="25"/>
        <end position="262"/>
    </location>
</feature>
<name>A0AAV0BPR6_PHAPC</name>
<gene>
    <name evidence="4" type="ORF">PPACK8108_LOCUS24419</name>
</gene>
<dbReference type="PANTHER" id="PTHR35152:SF1">
    <property type="entry name" value="DOMAIN SIGNALLING PROTEIN, PUTATIVE (AFU_ORTHOLOGUE AFUA_5G11310)-RELATED"/>
    <property type="match status" value="1"/>
</dbReference>
<feature type="region of interest" description="Disordered" evidence="1">
    <location>
        <begin position="860"/>
        <end position="880"/>
    </location>
</feature>
<reference evidence="4" key="1">
    <citation type="submission" date="2022-06" db="EMBL/GenBank/DDBJ databases">
        <authorList>
            <consortium name="SYNGENTA / RWTH Aachen University"/>
        </authorList>
    </citation>
    <scope>NUCLEOTIDE SEQUENCE</scope>
</reference>
<feature type="transmembrane region" description="Helical" evidence="2">
    <location>
        <begin position="170"/>
        <end position="190"/>
    </location>
</feature>
<feature type="transmembrane region" description="Helical" evidence="2">
    <location>
        <begin position="279"/>
        <end position="306"/>
    </location>
</feature>
<dbReference type="InterPro" id="IPR005330">
    <property type="entry name" value="MHYT_dom"/>
</dbReference>
<organism evidence="4 5">
    <name type="scientific">Phakopsora pachyrhizi</name>
    <name type="common">Asian soybean rust disease fungus</name>
    <dbReference type="NCBI Taxonomy" id="170000"/>
    <lineage>
        <taxon>Eukaryota</taxon>
        <taxon>Fungi</taxon>
        <taxon>Dikarya</taxon>
        <taxon>Basidiomycota</taxon>
        <taxon>Pucciniomycotina</taxon>
        <taxon>Pucciniomycetes</taxon>
        <taxon>Pucciniales</taxon>
        <taxon>Phakopsoraceae</taxon>
        <taxon>Phakopsora</taxon>
    </lineage>
</organism>
<feature type="compositionally biased region" description="Polar residues" evidence="1">
    <location>
        <begin position="464"/>
        <end position="479"/>
    </location>
</feature>
<sequence>MLEVDFSDPRAVAIYYQTHPVPKVQDVAIIIASIVVSVLGAGTTLLLLSRRTATAGIRNWTLLLLAASTMGSVGIWGMHFIGMTMILRPTPDINWYIQYNPGFTVLSLLVPTFALVLAFVFVGTGPESLPVDENDESYSSNKEMPGRFDVKSKNFLHAIWRGNSALLINLRIIIGGLIVGGTVSLMHYSAGFGASFERKYNFVYLIFSIVLACFASTVSLLVFFKFQAQWQDNWWKKLICASGLATGVCGMHYLGLSGTEWYVPHEKTESFSAGKESSTILTISIGVMCFAVCILSFIIVISDFLVTRESRRKARRVVIVSATFDKSGRVLVNLDGMLPMCEVETDFPLKYVMEELNYRQSTFQWLYTLSWDWSILNPILPRIVARSLGLVSNGRTSPFMGGSQPKLRRGKEPGSSYSASKNNAQIGFFKDRCIEATQTLASQIGVPIDQMGVFFDNVLRTGTRVPTESTSNEKSSPNMRNDEEGSLFSVSMQKPRQQQGLMLFLVRELSGEQQDTPEGYAKRGYRFADIRWFAPVFADRAAVEKNEIDGLLEQLKLYAKRGTKPCVRSNGVYVGFFAVRPSISRQGGIDTLVYQFARHQIPAYRLPDVEKITDEMRAWVRTMSGRKMNELGEICLKEVDGSSPPPNGKTAEEMWIFKSSLVLAMDAMTANLKMFPSLTERALLSAEIVDVPSSHDDSTETASMIVFQTTVPAPARHGEELPGLAIQNEPFWSYKKQEPAPTFVFVPYTLFSKSQMMMLRATGAKKFARQVRAELSERYPASAQSGTNQIDTPATDLMSPYPTNTAPIKHASVQSPQKVISSNDGDDDDVYADLVYRYGSFEETPAQLEAKLARTALDDAGNLNPASKRNNRGSFYPTPPTAIASGQWRGVEYDGMKAPAYSDFPSKLNEGGAKRPDVGSPTKKRTMQHNISPERANNTSERENFKTQNLDVSQVSGHAAATQTRAQLLSSAARLRSDDWPTRCLDGLEQSEAGAELLGVQW</sequence>
<keyword evidence="2" id="KW-1133">Transmembrane helix</keyword>
<keyword evidence="2" id="KW-0812">Transmembrane</keyword>
<evidence type="ECO:0000313" key="5">
    <source>
        <dbReference type="Proteomes" id="UP001153365"/>
    </source>
</evidence>